<dbReference type="PANTHER" id="PTHR47959:SF13">
    <property type="entry name" value="ATP-DEPENDENT RNA HELICASE RHLE"/>
    <property type="match status" value="1"/>
</dbReference>
<keyword evidence="3 10" id="KW-0347">Helicase</keyword>
<dbReference type="CDD" id="cd00268">
    <property type="entry name" value="DEADc"/>
    <property type="match status" value="1"/>
</dbReference>
<evidence type="ECO:0000259" key="8">
    <source>
        <dbReference type="PROSITE" id="PS51194"/>
    </source>
</evidence>
<organism evidence="10 11">
    <name type="scientific">Candidatus Lokiarchaeum ossiferum</name>
    <dbReference type="NCBI Taxonomy" id="2951803"/>
    <lineage>
        <taxon>Archaea</taxon>
        <taxon>Promethearchaeati</taxon>
        <taxon>Promethearchaeota</taxon>
        <taxon>Promethearchaeia</taxon>
        <taxon>Promethearchaeales</taxon>
        <taxon>Promethearchaeaceae</taxon>
        <taxon>Candidatus Lokiarchaeum</taxon>
    </lineage>
</organism>
<evidence type="ECO:0000256" key="5">
    <source>
        <dbReference type="PROSITE-ProRule" id="PRU00552"/>
    </source>
</evidence>
<dbReference type="InterPro" id="IPR014001">
    <property type="entry name" value="Helicase_ATP-bd"/>
</dbReference>
<name>A0ABY6HTX1_9ARCH</name>
<dbReference type="CDD" id="cd18787">
    <property type="entry name" value="SF2_C_DEAD"/>
    <property type="match status" value="1"/>
</dbReference>
<dbReference type="Gene3D" id="3.40.50.300">
    <property type="entry name" value="P-loop containing nucleotide triphosphate hydrolases"/>
    <property type="match status" value="2"/>
</dbReference>
<keyword evidence="1" id="KW-0547">Nucleotide-binding</keyword>
<evidence type="ECO:0000256" key="1">
    <source>
        <dbReference type="ARBA" id="ARBA00022741"/>
    </source>
</evidence>
<proteinExistence type="predicted"/>
<dbReference type="GO" id="GO:0016787">
    <property type="term" value="F:hydrolase activity"/>
    <property type="evidence" value="ECO:0007669"/>
    <property type="project" value="UniProtKB-KW"/>
</dbReference>
<evidence type="ECO:0000259" key="9">
    <source>
        <dbReference type="PROSITE" id="PS51195"/>
    </source>
</evidence>
<protein>
    <submittedName>
        <fullName evidence="10">DEAD-box ATP-dependent RNA helicase CshA</fullName>
        <ecNumber evidence="10">3.6.4.13</ecNumber>
    </submittedName>
</protein>
<dbReference type="InterPro" id="IPR050079">
    <property type="entry name" value="DEAD_box_RNA_helicase"/>
</dbReference>
<dbReference type="Pfam" id="PF00271">
    <property type="entry name" value="Helicase_C"/>
    <property type="match status" value="1"/>
</dbReference>
<dbReference type="Pfam" id="PF00270">
    <property type="entry name" value="DEAD"/>
    <property type="match status" value="1"/>
</dbReference>
<reference evidence="10" key="1">
    <citation type="submission" date="2022-09" db="EMBL/GenBank/DDBJ databases">
        <title>Actin cytoskeleton and complex cell architecture in an #Asgard archaeon.</title>
        <authorList>
            <person name="Ponce Toledo R.I."/>
            <person name="Schleper C."/>
            <person name="Rodrigues Oliveira T."/>
            <person name="Wollweber F."/>
            <person name="Xu J."/>
            <person name="Rittmann S."/>
            <person name="Klingl A."/>
            <person name="Pilhofer M."/>
        </authorList>
    </citation>
    <scope>NUCLEOTIDE SEQUENCE</scope>
    <source>
        <strain evidence="10">B-35</strain>
    </source>
</reference>
<evidence type="ECO:0000313" key="11">
    <source>
        <dbReference type="Proteomes" id="UP001208689"/>
    </source>
</evidence>
<dbReference type="SMART" id="SM00487">
    <property type="entry name" value="DEXDc"/>
    <property type="match status" value="1"/>
</dbReference>
<dbReference type="EMBL" id="CP104013">
    <property type="protein sequence ID" value="UYP46317.1"/>
    <property type="molecule type" value="Genomic_DNA"/>
</dbReference>
<evidence type="ECO:0000256" key="4">
    <source>
        <dbReference type="ARBA" id="ARBA00022840"/>
    </source>
</evidence>
<feature type="compositionally biased region" description="Basic residues" evidence="6">
    <location>
        <begin position="522"/>
        <end position="538"/>
    </location>
</feature>
<feature type="domain" description="Helicase C-terminal" evidence="8">
    <location>
        <begin position="219"/>
        <end position="391"/>
    </location>
</feature>
<keyword evidence="2 10" id="KW-0378">Hydrolase</keyword>
<evidence type="ECO:0000259" key="7">
    <source>
        <dbReference type="PROSITE" id="PS51192"/>
    </source>
</evidence>
<evidence type="ECO:0000313" key="10">
    <source>
        <dbReference type="EMBL" id="UYP46317.1"/>
    </source>
</evidence>
<dbReference type="InterPro" id="IPR027417">
    <property type="entry name" value="P-loop_NTPase"/>
</dbReference>
<feature type="region of interest" description="Disordered" evidence="6">
    <location>
        <begin position="402"/>
        <end position="549"/>
    </location>
</feature>
<dbReference type="InterPro" id="IPR014014">
    <property type="entry name" value="RNA_helicase_DEAD_Q_motif"/>
</dbReference>
<feature type="domain" description="Helicase ATP-binding" evidence="7">
    <location>
        <begin position="34"/>
        <end position="206"/>
    </location>
</feature>
<keyword evidence="4" id="KW-0067">ATP-binding</keyword>
<dbReference type="SUPFAM" id="SSF52540">
    <property type="entry name" value="P-loop containing nucleoside triphosphate hydrolases"/>
    <property type="match status" value="1"/>
</dbReference>
<dbReference type="EC" id="3.6.4.13" evidence="10"/>
<sequence length="549" mass="62446">MLFKEMDISPKIIRALEDNHIASPTEIQEKSIPHGLSIRKSHVIGQAKTGSGKTLAFAIPIIEKIDLKNRHIQAVILVPTRELCKQNASVFRSITTYKKVKIVEVYGGASIRLQIEQIKNGGQVLVATPGRLIDLVRQGEVNFKCVNFVALDEADRMLDMGFFPDIRFLLLDAMRNVSPRLFLFSATLLEEIKKLIYKFTKNDTVHEIDVSKDSLTVENCDQYAYYVDKNKFWNFVKILNNELPEFSIIFTKTKRKTQELCRRLNAELGLNFNLKAGFIHGDLTQAKREETVAKFREHKLNCLVATNVLARGLDFPKVSHVFNYDLPRDPEDYVHRIGRTARTAGIEKNVDNGKAVSIVAMNQRELMFKIEKLLKYDIERRSVDDPTNKVVLPKIEKPEVPEWFTTPDTKKSPNKAKSDRRKNRNGSKQRRNKSSPSNFPKRKSFSQRSGNPKRSEAPKRNNGSKRSDAYKKNDAPKGMAPPSNSNAPKVSVAPKRSSSPKRASTLKVSEAPKRSGSTNLAKSKRRKNRNGNKKKKSYSSKNRQKIEIL</sequence>
<evidence type="ECO:0000256" key="3">
    <source>
        <dbReference type="ARBA" id="ARBA00022806"/>
    </source>
</evidence>
<dbReference type="GO" id="GO:0003724">
    <property type="term" value="F:RNA helicase activity"/>
    <property type="evidence" value="ECO:0007669"/>
    <property type="project" value="UniProtKB-EC"/>
</dbReference>
<dbReference type="InterPro" id="IPR001650">
    <property type="entry name" value="Helicase_C-like"/>
</dbReference>
<dbReference type="PANTHER" id="PTHR47959">
    <property type="entry name" value="ATP-DEPENDENT RNA HELICASE RHLE-RELATED"/>
    <property type="match status" value="1"/>
</dbReference>
<dbReference type="SMART" id="SM00490">
    <property type="entry name" value="HELICc"/>
    <property type="match status" value="1"/>
</dbReference>
<dbReference type="InterPro" id="IPR011545">
    <property type="entry name" value="DEAD/DEAH_box_helicase_dom"/>
</dbReference>
<feature type="short sequence motif" description="Q motif" evidence="5">
    <location>
        <begin position="1"/>
        <end position="29"/>
    </location>
</feature>
<evidence type="ECO:0000256" key="2">
    <source>
        <dbReference type="ARBA" id="ARBA00022801"/>
    </source>
</evidence>
<dbReference type="InterPro" id="IPR044742">
    <property type="entry name" value="DEAD/DEAH_RhlB"/>
</dbReference>
<gene>
    <name evidence="10" type="ORF">NEF87_002602</name>
</gene>
<keyword evidence="11" id="KW-1185">Reference proteome</keyword>
<dbReference type="Proteomes" id="UP001208689">
    <property type="component" value="Chromosome"/>
</dbReference>
<dbReference type="PROSITE" id="PS51194">
    <property type="entry name" value="HELICASE_CTER"/>
    <property type="match status" value="1"/>
</dbReference>
<dbReference type="PROSITE" id="PS51195">
    <property type="entry name" value="Q_MOTIF"/>
    <property type="match status" value="1"/>
</dbReference>
<feature type="compositionally biased region" description="Basic residues" evidence="6">
    <location>
        <begin position="412"/>
        <end position="433"/>
    </location>
</feature>
<feature type="domain" description="DEAD-box RNA helicase Q" evidence="9">
    <location>
        <begin position="1"/>
        <end position="29"/>
    </location>
</feature>
<accession>A0ABY6HTX1</accession>
<evidence type="ECO:0000256" key="6">
    <source>
        <dbReference type="SAM" id="MobiDB-lite"/>
    </source>
</evidence>
<feature type="compositionally biased region" description="Basic and acidic residues" evidence="6">
    <location>
        <begin position="453"/>
        <end position="475"/>
    </location>
</feature>
<dbReference type="PROSITE" id="PS51192">
    <property type="entry name" value="HELICASE_ATP_BIND_1"/>
    <property type="match status" value="1"/>
</dbReference>